<feature type="compositionally biased region" description="Basic and acidic residues" evidence="1">
    <location>
        <begin position="293"/>
        <end position="307"/>
    </location>
</feature>
<name>A0ABP9VZY3_9BACT</name>
<feature type="region of interest" description="Disordered" evidence="1">
    <location>
        <begin position="234"/>
        <end position="261"/>
    </location>
</feature>
<dbReference type="PANTHER" id="PTHR30534:SF0">
    <property type="entry name" value="FLAGELLAR MOTOR SWITCH PROTEIN FLIG"/>
    <property type="match status" value="1"/>
</dbReference>
<dbReference type="Proteomes" id="UP001416858">
    <property type="component" value="Unassembled WGS sequence"/>
</dbReference>
<evidence type="ECO:0000256" key="1">
    <source>
        <dbReference type="SAM" id="MobiDB-lite"/>
    </source>
</evidence>
<dbReference type="SUPFAM" id="SSF48029">
    <property type="entry name" value="FliG"/>
    <property type="match status" value="3"/>
</dbReference>
<dbReference type="InterPro" id="IPR000090">
    <property type="entry name" value="Flg_Motor_Flig"/>
</dbReference>
<evidence type="ECO:0000259" key="2">
    <source>
        <dbReference type="Pfam" id="PF01706"/>
    </source>
</evidence>
<evidence type="ECO:0000313" key="5">
    <source>
        <dbReference type="Proteomes" id="UP001416858"/>
    </source>
</evidence>
<gene>
    <name evidence="4" type="ORF">Rcae01_06197</name>
</gene>
<dbReference type="InterPro" id="IPR032779">
    <property type="entry name" value="FliG_M"/>
</dbReference>
<dbReference type="Pfam" id="PF14841">
    <property type="entry name" value="FliG_M"/>
    <property type="match status" value="1"/>
</dbReference>
<reference evidence="4 5" key="1">
    <citation type="submission" date="2024-02" db="EMBL/GenBank/DDBJ databases">
        <title>Rhodopirellula caenicola NBRC 110016.</title>
        <authorList>
            <person name="Ichikawa N."/>
            <person name="Katano-Makiyama Y."/>
            <person name="Hidaka K."/>
        </authorList>
    </citation>
    <scope>NUCLEOTIDE SEQUENCE [LARGE SCALE GENOMIC DNA]</scope>
    <source>
        <strain evidence="4 5">NBRC 110016</strain>
    </source>
</reference>
<comment type="caution">
    <text evidence="4">The sequence shown here is derived from an EMBL/GenBank/DDBJ whole genome shotgun (WGS) entry which is preliminary data.</text>
</comment>
<sequence length="419" mass="44611">MNAAHQTGANRDASLRRVAIVLSSLPSPVSAKLLASFDDAMRRSLRRTMTSLSDVDPLERQRALQAFKGSLESQQQRPARSSDGRLDEIQLQSNTINSNSSAASSVVKHDRESAAPTGSDSIPHTHTALSFLGDTEDEVLVAVIDGEHPQAIALVLASISPAQAARILPQLDGAVQKDALSRIGRLNDVPEEAVQELAAHLRNRVQQCLSTQQKRASQSTGQRALNAILAAMPQPKSEPPKSESHTASGPATPSQTSRETNRIADVTDSAIEDVQIHSLRIAPETQSTSAADRGGDRTGDRTLDRTAIHANSRKPQTSSLSTDAIHQHLISLTPLDLCQALGQVGTRQAMLTLCGLPNATAEAALRVLPKAYAKQVRSQMNTLGSLELREIDEAKSAVATASMQRTSAASPEKPTAMAA</sequence>
<keyword evidence="5" id="KW-1185">Reference proteome</keyword>
<dbReference type="Gene3D" id="1.10.220.30">
    <property type="match status" value="3"/>
</dbReference>
<protein>
    <recommendedName>
        <fullName evidence="6">Flagellar motor switch protein FliG</fullName>
    </recommendedName>
</protein>
<organism evidence="4 5">
    <name type="scientific">Novipirellula caenicola</name>
    <dbReference type="NCBI Taxonomy" id="1536901"/>
    <lineage>
        <taxon>Bacteria</taxon>
        <taxon>Pseudomonadati</taxon>
        <taxon>Planctomycetota</taxon>
        <taxon>Planctomycetia</taxon>
        <taxon>Pirellulales</taxon>
        <taxon>Pirellulaceae</taxon>
        <taxon>Novipirellula</taxon>
    </lineage>
</organism>
<evidence type="ECO:0008006" key="6">
    <source>
        <dbReference type="Google" id="ProtNLM"/>
    </source>
</evidence>
<feature type="domain" description="Flagellar motor switch protein FliG C-terminal" evidence="2">
    <location>
        <begin position="328"/>
        <end position="400"/>
    </location>
</feature>
<feature type="region of interest" description="Disordered" evidence="1">
    <location>
        <begin position="91"/>
        <end position="124"/>
    </location>
</feature>
<dbReference type="RefSeq" id="WP_345688823.1">
    <property type="nucleotide sequence ID" value="NZ_BAABRO010000026.1"/>
</dbReference>
<proteinExistence type="predicted"/>
<dbReference type="Pfam" id="PF01706">
    <property type="entry name" value="FliG_C"/>
    <property type="match status" value="1"/>
</dbReference>
<dbReference type="PANTHER" id="PTHR30534">
    <property type="entry name" value="FLAGELLAR MOTOR SWITCH PROTEIN FLIG"/>
    <property type="match status" value="1"/>
</dbReference>
<evidence type="ECO:0000259" key="3">
    <source>
        <dbReference type="Pfam" id="PF14841"/>
    </source>
</evidence>
<accession>A0ABP9VZY3</accession>
<feature type="compositionally biased region" description="Polar residues" evidence="1">
    <location>
        <begin position="245"/>
        <end position="258"/>
    </location>
</feature>
<evidence type="ECO:0000313" key="4">
    <source>
        <dbReference type="EMBL" id="GAA5510687.1"/>
    </source>
</evidence>
<feature type="region of interest" description="Disordered" evidence="1">
    <location>
        <begin position="67"/>
        <end position="86"/>
    </location>
</feature>
<dbReference type="InterPro" id="IPR011002">
    <property type="entry name" value="FliG_a-hlx"/>
</dbReference>
<feature type="domain" description="Flagellar motor switch protein FliG middle" evidence="3">
    <location>
        <begin position="138"/>
        <end position="209"/>
    </location>
</feature>
<dbReference type="InterPro" id="IPR023087">
    <property type="entry name" value="Flg_Motor_Flig_C"/>
</dbReference>
<dbReference type="EMBL" id="BAABRO010000026">
    <property type="protein sequence ID" value="GAA5510687.1"/>
    <property type="molecule type" value="Genomic_DNA"/>
</dbReference>
<feature type="compositionally biased region" description="Low complexity" evidence="1">
    <location>
        <begin position="97"/>
        <end position="106"/>
    </location>
</feature>
<feature type="region of interest" description="Disordered" evidence="1">
    <location>
        <begin position="277"/>
        <end position="320"/>
    </location>
</feature>